<keyword evidence="4" id="KW-0256">Endoplasmic reticulum</keyword>
<dbReference type="VEuPathDB" id="FungiDB:GW608_K07821"/>
<keyword evidence="8 10" id="KW-0472">Membrane</keyword>
<evidence type="ECO:0000256" key="9">
    <source>
        <dbReference type="SAM" id="MobiDB-lite"/>
    </source>
</evidence>
<dbReference type="GO" id="GO:0071561">
    <property type="term" value="C:nucleus-vacuole junction"/>
    <property type="evidence" value="ECO:0007669"/>
    <property type="project" value="EnsemblFungi"/>
</dbReference>
<dbReference type="InterPro" id="IPR001849">
    <property type="entry name" value="PH_domain"/>
</dbReference>
<gene>
    <name evidence="12" type="ORF">AO440_003590</name>
</gene>
<evidence type="ECO:0000256" key="1">
    <source>
        <dbReference type="ARBA" id="ARBA00004586"/>
    </source>
</evidence>
<dbReference type="SUPFAM" id="SSF50729">
    <property type="entry name" value="PH domain-like"/>
    <property type="match status" value="1"/>
</dbReference>
<name>A0A0W0DDX5_CANGB</name>
<dbReference type="InterPro" id="IPR011993">
    <property type="entry name" value="PH-like_dom_sf"/>
</dbReference>
<dbReference type="GO" id="GO:0015914">
    <property type="term" value="P:phospholipid transport"/>
    <property type="evidence" value="ECO:0007669"/>
    <property type="project" value="TreeGrafter"/>
</dbReference>
<dbReference type="EMBL" id="LLZZ01000123">
    <property type="protein sequence ID" value="KTB02621.1"/>
    <property type="molecule type" value="Genomic_DNA"/>
</dbReference>
<keyword evidence="7" id="KW-0446">Lipid-binding</keyword>
<keyword evidence="6" id="KW-0445">Lipid transport</keyword>
<evidence type="ECO:0000256" key="5">
    <source>
        <dbReference type="ARBA" id="ARBA00022989"/>
    </source>
</evidence>
<dbReference type="Gene3D" id="2.30.29.30">
    <property type="entry name" value="Pleckstrin-homology domain (PH domain)/Phosphotyrosine-binding domain (PTB)"/>
    <property type="match status" value="1"/>
</dbReference>
<evidence type="ECO:0000313" key="12">
    <source>
        <dbReference type="EMBL" id="KTB02621.1"/>
    </source>
</evidence>
<evidence type="ECO:0000256" key="7">
    <source>
        <dbReference type="ARBA" id="ARBA00023121"/>
    </source>
</evidence>
<feature type="region of interest" description="Disordered" evidence="9">
    <location>
        <begin position="512"/>
        <end position="548"/>
    </location>
</feature>
<dbReference type="VEuPathDB" id="FungiDB:GVI51_K07887"/>
<dbReference type="GO" id="GO:0033116">
    <property type="term" value="C:endoplasmic reticulum-Golgi intermediate compartment membrane"/>
    <property type="evidence" value="ECO:0007669"/>
    <property type="project" value="EnsemblFungi"/>
</dbReference>
<evidence type="ECO:0000256" key="4">
    <source>
        <dbReference type="ARBA" id="ARBA00022824"/>
    </source>
</evidence>
<evidence type="ECO:0000259" key="11">
    <source>
        <dbReference type="PROSITE" id="PS51847"/>
    </source>
</evidence>
<feature type="region of interest" description="Disordered" evidence="9">
    <location>
        <begin position="706"/>
        <end position="727"/>
    </location>
</feature>
<dbReference type="VEuPathDB" id="FungiDB:CAGL0K08030g"/>
<evidence type="ECO:0000313" key="13">
    <source>
        <dbReference type="Proteomes" id="UP000054886"/>
    </source>
</evidence>
<feature type="compositionally biased region" description="Polar residues" evidence="9">
    <location>
        <begin position="669"/>
        <end position="681"/>
    </location>
</feature>
<dbReference type="GO" id="GO:0032865">
    <property type="term" value="C:ERMES complex"/>
    <property type="evidence" value="ECO:0007669"/>
    <property type="project" value="TreeGrafter"/>
</dbReference>
<comment type="caution">
    <text evidence="12">The sequence shown here is derived from an EMBL/GenBank/DDBJ whole genome shotgun (WGS) entry which is preliminary data.</text>
</comment>
<evidence type="ECO:0000256" key="8">
    <source>
        <dbReference type="ARBA" id="ARBA00023136"/>
    </source>
</evidence>
<dbReference type="GO" id="GO:0008289">
    <property type="term" value="F:lipid binding"/>
    <property type="evidence" value="ECO:0007669"/>
    <property type="project" value="UniProtKB-KW"/>
</dbReference>
<evidence type="ECO:0000256" key="6">
    <source>
        <dbReference type="ARBA" id="ARBA00023055"/>
    </source>
</evidence>
<feature type="region of interest" description="Disordered" evidence="9">
    <location>
        <begin position="618"/>
        <end position="681"/>
    </location>
</feature>
<dbReference type="AlphaFoldDB" id="A0A0W0DDX5"/>
<dbReference type="Proteomes" id="UP000054886">
    <property type="component" value="Unassembled WGS sequence"/>
</dbReference>
<organism evidence="12 13">
    <name type="scientific">Candida glabrata</name>
    <name type="common">Yeast</name>
    <name type="synonym">Torulopsis glabrata</name>
    <dbReference type="NCBI Taxonomy" id="5478"/>
    <lineage>
        <taxon>Eukaryota</taxon>
        <taxon>Fungi</taxon>
        <taxon>Dikarya</taxon>
        <taxon>Ascomycota</taxon>
        <taxon>Saccharomycotina</taxon>
        <taxon>Saccharomycetes</taxon>
        <taxon>Saccharomycetales</taxon>
        <taxon>Saccharomycetaceae</taxon>
        <taxon>Nakaseomyces</taxon>
    </lineage>
</organism>
<proteinExistence type="predicted"/>
<keyword evidence="3 10" id="KW-0812">Transmembrane</keyword>
<keyword evidence="5 10" id="KW-1133">Transmembrane helix</keyword>
<evidence type="ECO:0000256" key="2">
    <source>
        <dbReference type="ARBA" id="ARBA00022448"/>
    </source>
</evidence>
<dbReference type="PANTHER" id="PTHR13466:SF19">
    <property type="entry name" value="NUCLEUS-VACUOLE JUNCTION PROTEIN 2"/>
    <property type="match status" value="1"/>
</dbReference>
<feature type="domain" description="SMP-LTD" evidence="11">
    <location>
        <begin position="292"/>
        <end position="483"/>
    </location>
</feature>
<dbReference type="PANTHER" id="PTHR13466">
    <property type="entry name" value="TEX2 PROTEIN-RELATED"/>
    <property type="match status" value="1"/>
</dbReference>
<dbReference type="VEuPathDB" id="FungiDB:GWK60_K07843"/>
<dbReference type="OrthoDB" id="26740at2759"/>
<dbReference type="GO" id="GO:1990456">
    <property type="term" value="P:mitochondrion-endoplasmic reticulum membrane tethering"/>
    <property type="evidence" value="ECO:0007669"/>
    <property type="project" value="TreeGrafter"/>
</dbReference>
<reference evidence="12 13" key="1">
    <citation type="submission" date="2015-10" db="EMBL/GenBank/DDBJ databases">
        <title>Draft genomes sequences of Candida glabrata isolates 1A, 1B, 2A, 2B, 3A and 3B.</title>
        <authorList>
            <person name="Haavelsrud O.E."/>
            <person name="Gaustad P."/>
        </authorList>
    </citation>
    <scope>NUCLEOTIDE SEQUENCE [LARGE SCALE GENOMIC DNA]</scope>
    <source>
        <strain evidence="12">910700640</strain>
    </source>
</reference>
<sequence>MSWKLFFIVYLLGGLTFLPGLCALLVYIHLQLEKLKELAEKNARNELLCKDVDPNLKAGEVLDPIGVNVSKRGWITVTKEYYYHHTELQTPPIASETAKQDSNNTPPKDLNESQIPQRSQLRKRHKFYGVLKHGNLFLYKDDSPHSDLVHAISLQKSFVTMWPRDPKKEMSDSSLFTKRTCISILKTGLVSIDEEGKLVFNPSINAIQSGEEDGKQSSQQSSSNLSSNTYFLYFDNNSEKEDWYFKLIDSSKSNDEKNNNEDPLSPNTSAKTAHLNTRDMLYLIQSLNSTEGQLTTKWFNALIGRLFLALQQTNKLNEVLYAKIYKKLTNINKPGFLDDLVVKKVDVGTSAPMITHPELRELTPEGEMKIAMNLRYTGNISVIITTNIGINLGSHFKQREVSVQLSITLKELSGPLLIIMKPPPSNRIWYGFETDPYMNLDIEPMVSSSKISYNMVTNMIKGKFAEAIKESLVMPFMDDIVFYDTDHDVFRGGVWDRSEFSKPLLDMLRKQSSAEEKSIHSNDDIKEHETENNNKDDEREYEITKTSDTGILNKMGNVKNTLLNKANKQGSEESLEKGDDFNDTDSLTDSSIKPKKYIKNSIKKIGKWYKDNINSNDEEFDGNINETEPEQRRVSLDSGKSVQSPTMISNRRMRGKRPEPPFIGAEPGSPTTVTTEKQTSQKSPIINATAMFANRNTELSVRGRSSISEGVNDEQGQPHGFIKMPTTNEFGGQLFEENIRTFNGSQVTSPQSTQGEFS</sequence>
<dbReference type="GO" id="GO:0005789">
    <property type="term" value="C:endoplasmic reticulum membrane"/>
    <property type="evidence" value="ECO:0007669"/>
    <property type="project" value="UniProtKB-SubCell"/>
</dbReference>
<dbReference type="GO" id="GO:0035621">
    <property type="term" value="P:ER to Golgi ceramide transport"/>
    <property type="evidence" value="ECO:0007669"/>
    <property type="project" value="EnsemblFungi"/>
</dbReference>
<dbReference type="PROSITE" id="PS51847">
    <property type="entry name" value="SMP"/>
    <property type="match status" value="1"/>
</dbReference>
<dbReference type="SMART" id="SM00233">
    <property type="entry name" value="PH"/>
    <property type="match status" value="1"/>
</dbReference>
<keyword evidence="2" id="KW-0813">Transport</keyword>
<dbReference type="GO" id="GO:0005319">
    <property type="term" value="F:lipid transporter activity"/>
    <property type="evidence" value="ECO:0007669"/>
    <property type="project" value="EnsemblFungi"/>
</dbReference>
<feature type="compositionally biased region" description="Polar residues" evidence="9">
    <location>
        <begin position="100"/>
        <end position="119"/>
    </location>
</feature>
<feature type="region of interest" description="Disordered" evidence="9">
    <location>
        <begin position="567"/>
        <end position="591"/>
    </location>
</feature>
<dbReference type="CDD" id="cd21675">
    <property type="entry name" value="SMP_TEX2"/>
    <property type="match status" value="1"/>
</dbReference>
<dbReference type="PhylomeDB" id="A0A0W0DDX5"/>
<protein>
    <submittedName>
        <fullName evidence="12">Putative PH domain-containing protein</fullName>
    </submittedName>
</protein>
<feature type="transmembrane region" description="Helical" evidence="10">
    <location>
        <begin position="7"/>
        <end position="30"/>
    </location>
</feature>
<dbReference type="VEuPathDB" id="FungiDB:B1J91_K08030g"/>
<feature type="compositionally biased region" description="Polar residues" evidence="9">
    <location>
        <begin position="638"/>
        <end position="649"/>
    </location>
</feature>
<accession>A0A0W0DDX5</accession>
<feature type="region of interest" description="Disordered" evidence="9">
    <location>
        <begin position="93"/>
        <end position="121"/>
    </location>
</feature>
<evidence type="ECO:0000256" key="3">
    <source>
        <dbReference type="ARBA" id="ARBA00022692"/>
    </source>
</evidence>
<comment type="subcellular location">
    <subcellularLocation>
        <location evidence="1">Endoplasmic reticulum membrane</location>
    </subcellularLocation>
</comment>
<dbReference type="OMA" id="MDKEDWY"/>
<feature type="compositionally biased region" description="Basic and acidic residues" evidence="9">
    <location>
        <begin position="512"/>
        <end position="545"/>
    </location>
</feature>
<feature type="compositionally biased region" description="Basic and acidic residues" evidence="9">
    <location>
        <begin position="570"/>
        <end position="580"/>
    </location>
</feature>
<dbReference type="InterPro" id="IPR031468">
    <property type="entry name" value="SMP_LBD"/>
</dbReference>
<evidence type="ECO:0000256" key="10">
    <source>
        <dbReference type="SAM" id="Phobius"/>
    </source>
</evidence>